<organism evidence="1 2">
    <name type="scientific">Streptomyces gamaensis</name>
    <dbReference type="NCBI Taxonomy" id="1763542"/>
    <lineage>
        <taxon>Bacteria</taxon>
        <taxon>Bacillati</taxon>
        <taxon>Actinomycetota</taxon>
        <taxon>Actinomycetes</taxon>
        <taxon>Kitasatosporales</taxon>
        <taxon>Streptomycetaceae</taxon>
        <taxon>Streptomyces</taxon>
    </lineage>
</organism>
<comment type="caution">
    <text evidence="1">The sequence shown here is derived from an EMBL/GenBank/DDBJ whole genome shotgun (WGS) entry which is preliminary data.</text>
</comment>
<name>A0ABW0Z4J5_9ACTN</name>
<dbReference type="Proteomes" id="UP001596083">
    <property type="component" value="Unassembled WGS sequence"/>
</dbReference>
<evidence type="ECO:0000313" key="2">
    <source>
        <dbReference type="Proteomes" id="UP001596083"/>
    </source>
</evidence>
<gene>
    <name evidence="1" type="ORF">ACFP1Z_21445</name>
</gene>
<proteinExistence type="predicted"/>
<evidence type="ECO:0008006" key="3">
    <source>
        <dbReference type="Google" id="ProtNLM"/>
    </source>
</evidence>
<evidence type="ECO:0000313" key="1">
    <source>
        <dbReference type="EMBL" id="MFC5722737.1"/>
    </source>
</evidence>
<dbReference type="RefSeq" id="WP_390318409.1">
    <property type="nucleotide sequence ID" value="NZ_JBHSPB010000013.1"/>
</dbReference>
<keyword evidence="2" id="KW-1185">Reference proteome</keyword>
<reference evidence="2" key="1">
    <citation type="journal article" date="2019" name="Int. J. Syst. Evol. Microbiol.">
        <title>The Global Catalogue of Microorganisms (GCM) 10K type strain sequencing project: providing services to taxonomists for standard genome sequencing and annotation.</title>
        <authorList>
            <consortium name="The Broad Institute Genomics Platform"/>
            <consortium name="The Broad Institute Genome Sequencing Center for Infectious Disease"/>
            <person name="Wu L."/>
            <person name="Ma J."/>
        </authorList>
    </citation>
    <scope>NUCLEOTIDE SEQUENCE [LARGE SCALE GENOMIC DNA]</scope>
    <source>
        <strain evidence="2">CGMCC 4.7304</strain>
    </source>
</reference>
<protein>
    <recommendedName>
        <fullName evidence="3">WXG100 family type VII secretion target</fullName>
    </recommendedName>
</protein>
<sequence length="160" mass="16545">MTDTELPPHWDRLVNPHHYDAEGKLIPGAREQEAGVRLASAGPGGDGTHKASVTPWVNASGAAAELRESVETGLKELGQAHEGIGSGLQGFASATALGALRGGWEGRLAAVRNECSSLEGSLKEAGGKFGANEAGVKASFDAVRGRSRIDDYSQPTGQGR</sequence>
<dbReference type="EMBL" id="JBHSPB010000013">
    <property type="protein sequence ID" value="MFC5722737.1"/>
    <property type="molecule type" value="Genomic_DNA"/>
</dbReference>
<accession>A0ABW0Z4J5</accession>